<dbReference type="EMBL" id="JARBHB010000004">
    <property type="protein sequence ID" value="KAJ8886454.1"/>
    <property type="molecule type" value="Genomic_DNA"/>
</dbReference>
<protein>
    <submittedName>
        <fullName evidence="1">Uncharacterized protein</fullName>
    </submittedName>
</protein>
<name>A0ABQ9HQ02_9NEOP</name>
<dbReference type="Proteomes" id="UP001159363">
    <property type="component" value="Chromosome X"/>
</dbReference>
<organism evidence="1 2">
    <name type="scientific">Dryococelus australis</name>
    <dbReference type="NCBI Taxonomy" id="614101"/>
    <lineage>
        <taxon>Eukaryota</taxon>
        <taxon>Metazoa</taxon>
        <taxon>Ecdysozoa</taxon>
        <taxon>Arthropoda</taxon>
        <taxon>Hexapoda</taxon>
        <taxon>Insecta</taxon>
        <taxon>Pterygota</taxon>
        <taxon>Neoptera</taxon>
        <taxon>Polyneoptera</taxon>
        <taxon>Phasmatodea</taxon>
        <taxon>Verophasmatodea</taxon>
        <taxon>Anareolatae</taxon>
        <taxon>Phasmatidae</taxon>
        <taxon>Eurycanthinae</taxon>
        <taxon>Dryococelus</taxon>
    </lineage>
</organism>
<evidence type="ECO:0000313" key="1">
    <source>
        <dbReference type="EMBL" id="KAJ8886454.1"/>
    </source>
</evidence>
<accession>A0ABQ9HQ02</accession>
<keyword evidence="2" id="KW-1185">Reference proteome</keyword>
<evidence type="ECO:0000313" key="2">
    <source>
        <dbReference type="Proteomes" id="UP001159363"/>
    </source>
</evidence>
<sequence>MENTAVTIQAQEIAPYIQKFIRETEKDKHSVTACSSFDVVLKAVKDKFLVAELSFFTVVTNLVEPFLCEFQTEKPMVPFLYDELTSVAKTLMERVVKPEVFEGVSSLKKIDVS</sequence>
<reference evidence="1 2" key="1">
    <citation type="submission" date="2023-02" db="EMBL/GenBank/DDBJ databases">
        <title>LHISI_Scaffold_Assembly.</title>
        <authorList>
            <person name="Stuart O.P."/>
            <person name="Cleave R."/>
            <person name="Magrath M.J.L."/>
            <person name="Mikheyev A.S."/>
        </authorList>
    </citation>
    <scope>NUCLEOTIDE SEQUENCE [LARGE SCALE GENOMIC DNA]</scope>
    <source>
        <strain evidence="1">Daus_M_001</strain>
        <tissue evidence="1">Leg muscle</tissue>
    </source>
</reference>
<gene>
    <name evidence="1" type="ORF">PR048_012665</name>
</gene>
<proteinExistence type="predicted"/>
<comment type="caution">
    <text evidence="1">The sequence shown here is derived from an EMBL/GenBank/DDBJ whole genome shotgun (WGS) entry which is preliminary data.</text>
</comment>